<name>A0A853G090_9BURK</name>
<dbReference type="SUPFAM" id="SSF110087">
    <property type="entry name" value="DR1885-like metal-binding protein"/>
    <property type="match status" value="1"/>
</dbReference>
<keyword evidence="1" id="KW-0732">Signal</keyword>
<dbReference type="AlphaFoldDB" id="A0A853G090"/>
<sequence length="184" mass="18822">MKKSILNGLLVLAGVATALSASAGNIDSAQPLLMAHAGHAKAEHGHVAHNAAAFAGAKVSDTISVSNCWIRAIPLPAPSAGYFLIKNGGAKEAKLVGAASATYGMVMLHQTTHEGGMSRMSEVPEIVIPAGGELLFKPGGYHAMLEKPAKAPEVGSKVGMDFLFGNGEKASAECEVKPANTKAH</sequence>
<protein>
    <submittedName>
        <fullName evidence="2">Copper chaperone PCu(A)C</fullName>
    </submittedName>
</protein>
<comment type="caution">
    <text evidence="2">The sequence shown here is derived from an EMBL/GenBank/DDBJ whole genome shotgun (WGS) entry which is preliminary data.</text>
</comment>
<reference evidence="2 3" key="1">
    <citation type="submission" date="2020-07" db="EMBL/GenBank/DDBJ databases">
        <title>Taxonomic revisions and descriptions of new bacterial species based on genomic comparisons in the high-G+C-content subgroup of the family Alcaligenaceae.</title>
        <authorList>
            <person name="Szabo A."/>
            <person name="Felfoldi T."/>
        </authorList>
    </citation>
    <scope>NUCLEOTIDE SEQUENCE [LARGE SCALE GENOMIC DNA]</scope>
    <source>
        <strain evidence="2 3">LMG 24012</strain>
    </source>
</reference>
<accession>A0A853G090</accession>
<evidence type="ECO:0000313" key="3">
    <source>
        <dbReference type="Proteomes" id="UP000559809"/>
    </source>
</evidence>
<evidence type="ECO:0000313" key="2">
    <source>
        <dbReference type="EMBL" id="NYT50648.1"/>
    </source>
</evidence>
<dbReference type="InterPro" id="IPR036182">
    <property type="entry name" value="PCuAC_sf"/>
</dbReference>
<dbReference type="PANTHER" id="PTHR36302">
    <property type="entry name" value="BLR7088 PROTEIN"/>
    <property type="match status" value="1"/>
</dbReference>
<proteinExistence type="predicted"/>
<keyword evidence="3" id="KW-1185">Reference proteome</keyword>
<evidence type="ECO:0000256" key="1">
    <source>
        <dbReference type="SAM" id="SignalP"/>
    </source>
</evidence>
<organism evidence="2 3">
    <name type="scientific">Parapusillimonas granuli</name>
    <dbReference type="NCBI Taxonomy" id="380911"/>
    <lineage>
        <taxon>Bacteria</taxon>
        <taxon>Pseudomonadati</taxon>
        <taxon>Pseudomonadota</taxon>
        <taxon>Betaproteobacteria</taxon>
        <taxon>Burkholderiales</taxon>
        <taxon>Alcaligenaceae</taxon>
        <taxon>Parapusillimonas</taxon>
    </lineage>
</organism>
<dbReference type="Proteomes" id="UP000559809">
    <property type="component" value="Unassembled WGS sequence"/>
</dbReference>
<dbReference type="Pfam" id="PF04314">
    <property type="entry name" value="PCuAC"/>
    <property type="match status" value="1"/>
</dbReference>
<dbReference type="EMBL" id="JACCEM010000008">
    <property type="protein sequence ID" value="NYT50648.1"/>
    <property type="molecule type" value="Genomic_DNA"/>
</dbReference>
<feature type="signal peptide" evidence="1">
    <location>
        <begin position="1"/>
        <end position="23"/>
    </location>
</feature>
<dbReference type="InterPro" id="IPR058248">
    <property type="entry name" value="Lxx211020-like"/>
</dbReference>
<dbReference type="PANTHER" id="PTHR36302:SF1">
    <property type="entry name" value="COPPER CHAPERONE PCU(A)C"/>
    <property type="match status" value="1"/>
</dbReference>
<dbReference type="InterPro" id="IPR007410">
    <property type="entry name" value="LpqE-like"/>
</dbReference>
<feature type="chain" id="PRO_5032722819" evidence="1">
    <location>
        <begin position="24"/>
        <end position="184"/>
    </location>
</feature>
<dbReference type="RefSeq" id="WP_180156807.1">
    <property type="nucleotide sequence ID" value="NZ_JACCEM010000008.1"/>
</dbReference>
<gene>
    <name evidence="2" type="ORF">H0A72_15115</name>
</gene>
<dbReference type="Gene3D" id="2.60.40.1890">
    <property type="entry name" value="PCu(A)C copper chaperone"/>
    <property type="match status" value="1"/>
</dbReference>